<protein>
    <recommendedName>
        <fullName evidence="4">F-box domain-containing protein</fullName>
    </recommendedName>
</protein>
<evidence type="ECO:0008006" key="4">
    <source>
        <dbReference type="Google" id="ProtNLM"/>
    </source>
</evidence>
<proteinExistence type="predicted"/>
<feature type="compositionally biased region" description="Basic residues" evidence="1">
    <location>
        <begin position="456"/>
        <end position="477"/>
    </location>
</feature>
<dbReference type="OrthoDB" id="4161416at2759"/>
<dbReference type="EMBL" id="AMGW01000006">
    <property type="protein sequence ID" value="EXJ55736.1"/>
    <property type="molecule type" value="Genomic_DNA"/>
</dbReference>
<evidence type="ECO:0000256" key="1">
    <source>
        <dbReference type="SAM" id="MobiDB-lite"/>
    </source>
</evidence>
<comment type="caution">
    <text evidence="2">The sequence shown here is derived from an EMBL/GenBank/DDBJ whole genome shotgun (WGS) entry which is preliminary data.</text>
</comment>
<feature type="compositionally biased region" description="Basic and acidic residues" evidence="1">
    <location>
        <begin position="442"/>
        <end position="454"/>
    </location>
</feature>
<evidence type="ECO:0000313" key="3">
    <source>
        <dbReference type="Proteomes" id="UP000019473"/>
    </source>
</evidence>
<dbReference type="VEuPathDB" id="FungiDB:A1O7_08666"/>
<dbReference type="HOGENOM" id="CLU_043825_0_0_1"/>
<feature type="compositionally biased region" description="Gly residues" evidence="1">
    <location>
        <begin position="408"/>
        <end position="427"/>
    </location>
</feature>
<dbReference type="AlphaFoldDB" id="W9VU84"/>
<feature type="region of interest" description="Disordered" evidence="1">
    <location>
        <begin position="386"/>
        <end position="488"/>
    </location>
</feature>
<reference evidence="2 3" key="1">
    <citation type="submission" date="2013-03" db="EMBL/GenBank/DDBJ databases">
        <title>The Genome Sequence of Cladophialophora yegresii CBS 114405.</title>
        <authorList>
            <consortium name="The Broad Institute Genomics Platform"/>
            <person name="Cuomo C."/>
            <person name="de Hoog S."/>
            <person name="Gorbushina A."/>
            <person name="Walker B."/>
            <person name="Young S.K."/>
            <person name="Zeng Q."/>
            <person name="Gargeya S."/>
            <person name="Fitzgerald M."/>
            <person name="Haas B."/>
            <person name="Abouelleil A."/>
            <person name="Allen A.W."/>
            <person name="Alvarado L."/>
            <person name="Arachchi H.M."/>
            <person name="Berlin A.M."/>
            <person name="Chapman S.B."/>
            <person name="Gainer-Dewar J."/>
            <person name="Goldberg J."/>
            <person name="Griggs A."/>
            <person name="Gujja S."/>
            <person name="Hansen M."/>
            <person name="Howarth C."/>
            <person name="Imamovic A."/>
            <person name="Ireland A."/>
            <person name="Larimer J."/>
            <person name="McCowan C."/>
            <person name="Murphy C."/>
            <person name="Pearson M."/>
            <person name="Poon T.W."/>
            <person name="Priest M."/>
            <person name="Roberts A."/>
            <person name="Saif S."/>
            <person name="Shea T."/>
            <person name="Sisk P."/>
            <person name="Sykes S."/>
            <person name="Wortman J."/>
            <person name="Nusbaum C."/>
            <person name="Birren B."/>
        </authorList>
    </citation>
    <scope>NUCLEOTIDE SEQUENCE [LARGE SCALE GENOMIC DNA]</scope>
    <source>
        <strain evidence="2 3">CBS 114405</strain>
    </source>
</reference>
<dbReference type="GeneID" id="19183231"/>
<dbReference type="RefSeq" id="XP_007760846.1">
    <property type="nucleotide sequence ID" value="XM_007762656.1"/>
</dbReference>
<feature type="compositionally biased region" description="Basic and acidic residues" evidence="1">
    <location>
        <begin position="1"/>
        <end position="14"/>
    </location>
</feature>
<name>W9VU84_9EURO</name>
<dbReference type="Proteomes" id="UP000019473">
    <property type="component" value="Unassembled WGS sequence"/>
</dbReference>
<sequence length="488" mass="55288">MADSQQRLEGEHSIALEQSLSSPKAESESVETAQTATTTLVALSGEHSNEFPDAIPPHLWYQHQPFTAGQVALFHETPLGKLPGEIRTKIWDYLAATEPEIDITVRLRFTGLRSPPRFRSQKIMRLAGVCRQMRAEVFETMQRSVWFVQRSSKFLHETIDHLRGGNMLRHICFLYLDEDWFLSAYHETRFALVLSEICESLPNLVRFRMSTNEAKLNDQVRERTRDLLRFGAFLVARHPNLDLLIWPGDSGQTHEPGQTRVVLYIDVASSKHFRDRWSYREPTPKYLNERDGENDELSMVEDRLLNATILRRLHFDDILHFDVDDFAIDRENNASSEIDEGHGYFAQVDNEGYLPAWQRKELGKHYIPVDSLIDICERRMRRAMNNGTFQTRAAGARPSRGRGRGRGQARGGRGGGRSWGGARGAARGGQLHVPAGGARPVVNHDHAGHAESSARARGRGRGRGRGSSRGRAGRGNRYRASAQRRGNH</sequence>
<accession>W9VU84</accession>
<organism evidence="2 3">
    <name type="scientific">Cladophialophora yegresii CBS 114405</name>
    <dbReference type="NCBI Taxonomy" id="1182544"/>
    <lineage>
        <taxon>Eukaryota</taxon>
        <taxon>Fungi</taxon>
        <taxon>Dikarya</taxon>
        <taxon>Ascomycota</taxon>
        <taxon>Pezizomycotina</taxon>
        <taxon>Eurotiomycetes</taxon>
        <taxon>Chaetothyriomycetidae</taxon>
        <taxon>Chaetothyriales</taxon>
        <taxon>Herpotrichiellaceae</taxon>
        <taxon>Cladophialophora</taxon>
    </lineage>
</organism>
<keyword evidence="3" id="KW-1185">Reference proteome</keyword>
<feature type="region of interest" description="Disordered" evidence="1">
    <location>
        <begin position="1"/>
        <end position="34"/>
    </location>
</feature>
<gene>
    <name evidence="2" type="ORF">A1O7_08666</name>
</gene>
<evidence type="ECO:0000313" key="2">
    <source>
        <dbReference type="EMBL" id="EXJ55736.1"/>
    </source>
</evidence>